<comment type="caution">
    <text evidence="2">The sequence shown here is derived from an EMBL/GenBank/DDBJ whole genome shotgun (WGS) entry which is preliminary data.</text>
</comment>
<dbReference type="EMBL" id="JAGYWB010000019">
    <property type="protein sequence ID" value="KAI0488657.1"/>
    <property type="molecule type" value="Genomic_DNA"/>
</dbReference>
<feature type="region of interest" description="Disordered" evidence="1">
    <location>
        <begin position="74"/>
        <end position="99"/>
    </location>
</feature>
<evidence type="ECO:0000313" key="2">
    <source>
        <dbReference type="EMBL" id="KAI0488657.1"/>
    </source>
</evidence>
<organism evidence="2 3">
    <name type="scientific">Dendrobium nobile</name>
    <name type="common">Orchid</name>
    <dbReference type="NCBI Taxonomy" id="94219"/>
    <lineage>
        <taxon>Eukaryota</taxon>
        <taxon>Viridiplantae</taxon>
        <taxon>Streptophyta</taxon>
        <taxon>Embryophyta</taxon>
        <taxon>Tracheophyta</taxon>
        <taxon>Spermatophyta</taxon>
        <taxon>Magnoliopsida</taxon>
        <taxon>Liliopsida</taxon>
        <taxon>Asparagales</taxon>
        <taxon>Orchidaceae</taxon>
        <taxon>Epidendroideae</taxon>
        <taxon>Malaxideae</taxon>
        <taxon>Dendrobiinae</taxon>
        <taxon>Dendrobium</taxon>
    </lineage>
</organism>
<protein>
    <submittedName>
        <fullName evidence="2">Uncharacterized protein</fullName>
    </submittedName>
</protein>
<keyword evidence="3" id="KW-1185">Reference proteome</keyword>
<name>A0A8T3A392_DENNO</name>
<accession>A0A8T3A392</accession>
<dbReference type="AlphaFoldDB" id="A0A8T3A392"/>
<reference evidence="2" key="1">
    <citation type="journal article" date="2022" name="Front. Genet.">
        <title>Chromosome-Scale Assembly of the Dendrobium nobile Genome Provides Insights Into the Molecular Mechanism of the Biosynthesis of the Medicinal Active Ingredient of Dendrobium.</title>
        <authorList>
            <person name="Xu Q."/>
            <person name="Niu S.-C."/>
            <person name="Li K.-L."/>
            <person name="Zheng P.-J."/>
            <person name="Zhang X.-J."/>
            <person name="Jia Y."/>
            <person name="Liu Y."/>
            <person name="Niu Y.-X."/>
            <person name="Yu L.-H."/>
            <person name="Chen D.-F."/>
            <person name="Zhang G.-Q."/>
        </authorList>
    </citation>
    <scope>NUCLEOTIDE SEQUENCE</scope>
    <source>
        <tissue evidence="2">Leaf</tissue>
    </source>
</reference>
<evidence type="ECO:0000313" key="3">
    <source>
        <dbReference type="Proteomes" id="UP000829196"/>
    </source>
</evidence>
<evidence type="ECO:0000256" key="1">
    <source>
        <dbReference type="SAM" id="MobiDB-lite"/>
    </source>
</evidence>
<proteinExistence type="predicted"/>
<feature type="compositionally biased region" description="Polar residues" evidence="1">
    <location>
        <begin position="85"/>
        <end position="99"/>
    </location>
</feature>
<dbReference type="Proteomes" id="UP000829196">
    <property type="component" value="Unassembled WGS sequence"/>
</dbReference>
<gene>
    <name evidence="2" type="ORF">KFK09_028496</name>
</gene>
<sequence>MLSILLASCKPHNLFYREISMPNLCKANPKSFVFCNQVTPPSNFKRPPIKALEKDLLCPSSIPQDCSSSPFSISPNRRALPPPSSSQISCELTPSLISP</sequence>